<reference evidence="7 8" key="1">
    <citation type="journal article" date="2019" name="Gigascience">
        <title>Whole-genome sequence of the oriental lung fluke Paragonimus westermani.</title>
        <authorList>
            <person name="Oey H."/>
            <person name="Zakrzewski M."/>
            <person name="Narain K."/>
            <person name="Devi K.R."/>
            <person name="Agatsuma T."/>
            <person name="Nawaratna S."/>
            <person name="Gobert G.N."/>
            <person name="Jones M.K."/>
            <person name="Ragan M.A."/>
            <person name="McManus D.P."/>
            <person name="Krause L."/>
        </authorList>
    </citation>
    <scope>NUCLEOTIDE SEQUENCE [LARGE SCALE GENOMIC DNA]</scope>
    <source>
        <strain evidence="7 8">IND2009</strain>
    </source>
</reference>
<dbReference type="GO" id="GO:0140359">
    <property type="term" value="F:ABC-type transporter activity"/>
    <property type="evidence" value="ECO:0007669"/>
    <property type="project" value="InterPro"/>
</dbReference>
<gene>
    <name evidence="7" type="ORF">DEA37_0003839</name>
</gene>
<proteinExistence type="predicted"/>
<dbReference type="PANTHER" id="PTHR24221:SF503">
    <property type="entry name" value="MITOCHONDRIAL POTASSIUM CHANNEL ATP-BINDING SUBUNIT"/>
    <property type="match status" value="1"/>
</dbReference>
<keyword evidence="4 5" id="KW-0472">Membrane</keyword>
<sequence length="102" mass="11516">AYFFGVAGQRLTKRLRRLLFQALLQQEMAWFDNPNNQVGALTSILASEANKVHPLCGSAMGRFVESGVLLTLSLFVAFFYNWKLTLVVVVFFPVIVFSSFLH</sequence>
<keyword evidence="8" id="KW-1185">Reference proteome</keyword>
<dbReference type="Proteomes" id="UP000324629">
    <property type="component" value="Unassembled WGS sequence"/>
</dbReference>
<organism evidence="7 8">
    <name type="scientific">Paragonimus westermani</name>
    <dbReference type="NCBI Taxonomy" id="34504"/>
    <lineage>
        <taxon>Eukaryota</taxon>
        <taxon>Metazoa</taxon>
        <taxon>Spiralia</taxon>
        <taxon>Lophotrochozoa</taxon>
        <taxon>Platyhelminthes</taxon>
        <taxon>Trematoda</taxon>
        <taxon>Digenea</taxon>
        <taxon>Plagiorchiida</taxon>
        <taxon>Troglotremata</taxon>
        <taxon>Troglotrematidae</taxon>
        <taxon>Paragonimus</taxon>
    </lineage>
</organism>
<evidence type="ECO:0000256" key="3">
    <source>
        <dbReference type="ARBA" id="ARBA00022989"/>
    </source>
</evidence>
<dbReference type="PANTHER" id="PTHR24221">
    <property type="entry name" value="ATP-BINDING CASSETTE SUB-FAMILY B"/>
    <property type="match status" value="1"/>
</dbReference>
<dbReference type="InterPro" id="IPR011527">
    <property type="entry name" value="ABC1_TM_dom"/>
</dbReference>
<evidence type="ECO:0000313" key="8">
    <source>
        <dbReference type="Proteomes" id="UP000324629"/>
    </source>
</evidence>
<dbReference type="GO" id="GO:0005524">
    <property type="term" value="F:ATP binding"/>
    <property type="evidence" value="ECO:0007669"/>
    <property type="project" value="InterPro"/>
</dbReference>
<dbReference type="EMBL" id="QNGE01018967">
    <property type="protein sequence ID" value="KAA3669924.1"/>
    <property type="molecule type" value="Genomic_DNA"/>
</dbReference>
<dbReference type="InterPro" id="IPR036640">
    <property type="entry name" value="ABC1_TM_sf"/>
</dbReference>
<feature type="non-terminal residue" evidence="7">
    <location>
        <position position="1"/>
    </location>
</feature>
<evidence type="ECO:0000256" key="1">
    <source>
        <dbReference type="ARBA" id="ARBA00004141"/>
    </source>
</evidence>
<feature type="non-terminal residue" evidence="7">
    <location>
        <position position="102"/>
    </location>
</feature>
<keyword evidence="3 5" id="KW-1133">Transmembrane helix</keyword>
<dbReference type="Gene3D" id="1.20.1560.10">
    <property type="entry name" value="ABC transporter type 1, transmembrane domain"/>
    <property type="match status" value="1"/>
</dbReference>
<evidence type="ECO:0000256" key="2">
    <source>
        <dbReference type="ARBA" id="ARBA00022692"/>
    </source>
</evidence>
<dbReference type="AlphaFoldDB" id="A0A5J4N369"/>
<evidence type="ECO:0000256" key="5">
    <source>
        <dbReference type="SAM" id="Phobius"/>
    </source>
</evidence>
<accession>A0A5J4N369</accession>
<keyword evidence="2 5" id="KW-0812">Transmembrane</keyword>
<feature type="domain" description="ABC transmembrane type-1" evidence="6">
    <location>
        <begin position="2"/>
        <end position="101"/>
    </location>
</feature>
<dbReference type="SUPFAM" id="SSF90123">
    <property type="entry name" value="ABC transporter transmembrane region"/>
    <property type="match status" value="1"/>
</dbReference>
<dbReference type="PROSITE" id="PS50929">
    <property type="entry name" value="ABC_TM1F"/>
    <property type="match status" value="1"/>
</dbReference>
<comment type="caution">
    <text evidence="7">The sequence shown here is derived from an EMBL/GenBank/DDBJ whole genome shotgun (WGS) entry which is preliminary data.</text>
</comment>
<evidence type="ECO:0000313" key="7">
    <source>
        <dbReference type="EMBL" id="KAA3669924.1"/>
    </source>
</evidence>
<evidence type="ECO:0000259" key="6">
    <source>
        <dbReference type="PROSITE" id="PS50929"/>
    </source>
</evidence>
<dbReference type="InterPro" id="IPR039421">
    <property type="entry name" value="Type_1_exporter"/>
</dbReference>
<protein>
    <recommendedName>
        <fullName evidence="6">ABC transmembrane type-1 domain-containing protein</fullName>
    </recommendedName>
</protein>
<dbReference type="GO" id="GO:0016020">
    <property type="term" value="C:membrane"/>
    <property type="evidence" value="ECO:0007669"/>
    <property type="project" value="UniProtKB-SubCell"/>
</dbReference>
<evidence type="ECO:0000256" key="4">
    <source>
        <dbReference type="ARBA" id="ARBA00023136"/>
    </source>
</evidence>
<feature type="transmembrane region" description="Helical" evidence="5">
    <location>
        <begin position="84"/>
        <end position="101"/>
    </location>
</feature>
<dbReference type="Pfam" id="PF00664">
    <property type="entry name" value="ABC_membrane"/>
    <property type="match status" value="1"/>
</dbReference>
<comment type="subcellular location">
    <subcellularLocation>
        <location evidence="1">Membrane</location>
        <topology evidence="1">Multi-pass membrane protein</topology>
    </subcellularLocation>
</comment>
<name>A0A5J4N369_9TREM</name>